<evidence type="ECO:0000256" key="12">
    <source>
        <dbReference type="SAM" id="Phobius"/>
    </source>
</evidence>
<evidence type="ECO:0000256" key="9">
    <source>
        <dbReference type="ARBA" id="ARBA00023012"/>
    </source>
</evidence>
<dbReference type="PROSITE" id="PS50109">
    <property type="entry name" value="HIS_KIN"/>
    <property type="match status" value="1"/>
</dbReference>
<dbReference type="SUPFAM" id="SSF55874">
    <property type="entry name" value="ATPase domain of HSP90 chaperone/DNA topoisomerase II/histidine kinase"/>
    <property type="match status" value="1"/>
</dbReference>
<evidence type="ECO:0000256" key="7">
    <source>
        <dbReference type="ARBA" id="ARBA00022777"/>
    </source>
</evidence>
<dbReference type="InterPro" id="IPR003661">
    <property type="entry name" value="HisK_dim/P_dom"/>
</dbReference>
<dbReference type="AlphaFoldDB" id="A0A8H9L3B7"/>
<feature type="transmembrane region" description="Helical" evidence="12">
    <location>
        <begin position="69"/>
        <end position="88"/>
    </location>
</feature>
<dbReference type="InterPro" id="IPR036097">
    <property type="entry name" value="HisK_dim/P_sf"/>
</dbReference>
<gene>
    <name evidence="14" type="ORF">GCM10010102_24410</name>
</gene>
<evidence type="ECO:0000256" key="11">
    <source>
        <dbReference type="SAM" id="Coils"/>
    </source>
</evidence>
<accession>A0A8H9L3B7</accession>
<keyword evidence="7 14" id="KW-0418">Kinase</keyword>
<evidence type="ECO:0000256" key="3">
    <source>
        <dbReference type="ARBA" id="ARBA00012438"/>
    </source>
</evidence>
<dbReference type="GO" id="GO:0000156">
    <property type="term" value="F:phosphorelay response regulator activity"/>
    <property type="evidence" value="ECO:0007669"/>
    <property type="project" value="TreeGrafter"/>
</dbReference>
<dbReference type="PANTHER" id="PTHR42878:SF7">
    <property type="entry name" value="SENSOR HISTIDINE KINASE GLRK"/>
    <property type="match status" value="1"/>
</dbReference>
<keyword evidence="9" id="KW-0902">Two-component regulatory system</keyword>
<dbReference type="Proteomes" id="UP000655589">
    <property type="component" value="Unassembled WGS sequence"/>
</dbReference>
<proteinExistence type="predicted"/>
<evidence type="ECO:0000256" key="6">
    <source>
        <dbReference type="ARBA" id="ARBA00022741"/>
    </source>
</evidence>
<keyword evidence="11" id="KW-0175">Coiled coil</keyword>
<keyword evidence="6" id="KW-0547">Nucleotide-binding</keyword>
<evidence type="ECO:0000313" key="15">
    <source>
        <dbReference type="Proteomes" id="UP000655589"/>
    </source>
</evidence>
<dbReference type="Pfam" id="PF02518">
    <property type="entry name" value="HATPase_c"/>
    <property type="match status" value="1"/>
</dbReference>
<dbReference type="Gene3D" id="1.10.287.130">
    <property type="match status" value="1"/>
</dbReference>
<dbReference type="InterPro" id="IPR050351">
    <property type="entry name" value="BphY/WalK/GraS-like"/>
</dbReference>
<dbReference type="GO" id="GO:0007234">
    <property type="term" value="P:osmosensory signaling via phosphorelay pathway"/>
    <property type="evidence" value="ECO:0007669"/>
    <property type="project" value="TreeGrafter"/>
</dbReference>
<dbReference type="GO" id="GO:0000155">
    <property type="term" value="F:phosphorelay sensor kinase activity"/>
    <property type="evidence" value="ECO:0007669"/>
    <property type="project" value="InterPro"/>
</dbReference>
<feature type="transmembrane region" description="Helical" evidence="12">
    <location>
        <begin position="6"/>
        <end position="29"/>
    </location>
</feature>
<keyword evidence="12" id="KW-0472">Membrane</keyword>
<evidence type="ECO:0000313" key="14">
    <source>
        <dbReference type="EMBL" id="GGM27826.1"/>
    </source>
</evidence>
<dbReference type="InterPro" id="IPR036890">
    <property type="entry name" value="HATPase_C_sf"/>
</dbReference>
<evidence type="ECO:0000256" key="1">
    <source>
        <dbReference type="ARBA" id="ARBA00000085"/>
    </source>
</evidence>
<organism evidence="14 15">
    <name type="scientific">Promicromonospora citrea</name>
    <dbReference type="NCBI Taxonomy" id="43677"/>
    <lineage>
        <taxon>Bacteria</taxon>
        <taxon>Bacillati</taxon>
        <taxon>Actinomycetota</taxon>
        <taxon>Actinomycetes</taxon>
        <taxon>Micrococcales</taxon>
        <taxon>Promicromonosporaceae</taxon>
        <taxon>Promicromonospora</taxon>
    </lineage>
</organism>
<reference evidence="14" key="2">
    <citation type="submission" date="2020-09" db="EMBL/GenBank/DDBJ databases">
        <authorList>
            <person name="Sun Q."/>
            <person name="Ohkuma M."/>
        </authorList>
    </citation>
    <scope>NUCLEOTIDE SEQUENCE</scope>
    <source>
        <strain evidence="14">JCM 3051</strain>
    </source>
</reference>
<comment type="catalytic activity">
    <reaction evidence="1">
        <text>ATP + protein L-histidine = ADP + protein N-phospho-L-histidine.</text>
        <dbReference type="EC" id="2.7.13.3"/>
    </reaction>
</comment>
<keyword evidence="12" id="KW-1133">Transmembrane helix</keyword>
<dbReference type="GO" id="GO:0030295">
    <property type="term" value="F:protein kinase activator activity"/>
    <property type="evidence" value="ECO:0007669"/>
    <property type="project" value="TreeGrafter"/>
</dbReference>
<dbReference type="PRINTS" id="PR00344">
    <property type="entry name" value="BCTRLSENSOR"/>
</dbReference>
<name>A0A8H9L3B7_9MICO</name>
<dbReference type="InterPro" id="IPR003594">
    <property type="entry name" value="HATPase_dom"/>
</dbReference>
<dbReference type="PANTHER" id="PTHR42878">
    <property type="entry name" value="TWO-COMPONENT HISTIDINE KINASE"/>
    <property type="match status" value="1"/>
</dbReference>
<dbReference type="Pfam" id="PF00512">
    <property type="entry name" value="HisKA"/>
    <property type="match status" value="1"/>
</dbReference>
<evidence type="ECO:0000256" key="5">
    <source>
        <dbReference type="ARBA" id="ARBA00022679"/>
    </source>
</evidence>
<evidence type="ECO:0000256" key="10">
    <source>
        <dbReference type="ARBA" id="ARBA00039401"/>
    </source>
</evidence>
<dbReference type="InterPro" id="IPR005467">
    <property type="entry name" value="His_kinase_dom"/>
</dbReference>
<dbReference type="InterPro" id="IPR004358">
    <property type="entry name" value="Sig_transdc_His_kin-like_C"/>
</dbReference>
<keyword evidence="8" id="KW-0067">ATP-binding</keyword>
<protein>
    <recommendedName>
        <fullName evidence="10">Sensor-like histidine kinase SenX3</fullName>
        <ecNumber evidence="3">2.7.13.3</ecNumber>
    </recommendedName>
</protein>
<dbReference type="GO" id="GO:0005524">
    <property type="term" value="F:ATP binding"/>
    <property type="evidence" value="ECO:0007669"/>
    <property type="project" value="UniProtKB-KW"/>
</dbReference>
<feature type="domain" description="Histidine kinase" evidence="13">
    <location>
        <begin position="161"/>
        <end position="369"/>
    </location>
</feature>
<dbReference type="CDD" id="cd00075">
    <property type="entry name" value="HATPase"/>
    <property type="match status" value="1"/>
</dbReference>
<dbReference type="GO" id="GO:0005886">
    <property type="term" value="C:plasma membrane"/>
    <property type="evidence" value="ECO:0007669"/>
    <property type="project" value="UniProtKB-SubCell"/>
</dbReference>
<dbReference type="SMART" id="SM00388">
    <property type="entry name" value="HisKA"/>
    <property type="match status" value="1"/>
</dbReference>
<keyword evidence="5" id="KW-0808">Transferase</keyword>
<dbReference type="CDD" id="cd00082">
    <property type="entry name" value="HisKA"/>
    <property type="match status" value="1"/>
</dbReference>
<dbReference type="Gene3D" id="3.30.565.10">
    <property type="entry name" value="Histidine kinase-like ATPase, C-terminal domain"/>
    <property type="match status" value="1"/>
</dbReference>
<keyword evidence="15" id="KW-1185">Reference proteome</keyword>
<evidence type="ECO:0000256" key="8">
    <source>
        <dbReference type="ARBA" id="ARBA00022840"/>
    </source>
</evidence>
<sequence length="381" mass="39898">MTDVQFMVLVTVACSVVAAVAGFFLVRLARRVSLQLALLTSTLIPVAGVVAALAVNVHEMFLSAHDAQVVWLVLGTATALEILLALALGRMVAQELILVADGARQLAEISTHPGASTPAPAPETAELALLMSELEATRERLVAARAAEQQAQDARRQVIGFVSHDLVSPLSGIRAATDGLRDGAFPDPRTALDGITAAVDRMSRMIKDLGELSRSDAPPRRAARGPVDMGEVLGTVLAHARPAAAERDVELDESVTGNVRVRGDRDELSRVLDNLVSNAIRSSGPGGRVLVGVTSEDGVARLSVRDTCGGIPDDELPHMFRAGFQGDRAGTAGLGLAFVDRVVDEHGGTVSVRSTAAGCDVEVHLPTADRTAERTADRTAG</sequence>
<comment type="subcellular location">
    <subcellularLocation>
        <location evidence="2">Cell membrane</location>
    </subcellularLocation>
</comment>
<dbReference type="SMART" id="SM00387">
    <property type="entry name" value="HATPase_c"/>
    <property type="match status" value="1"/>
</dbReference>
<reference evidence="14" key="1">
    <citation type="journal article" date="2014" name="Int. J. Syst. Evol. Microbiol.">
        <title>Complete genome sequence of Corynebacterium casei LMG S-19264T (=DSM 44701T), isolated from a smear-ripened cheese.</title>
        <authorList>
            <consortium name="US DOE Joint Genome Institute (JGI-PGF)"/>
            <person name="Walter F."/>
            <person name="Albersmeier A."/>
            <person name="Kalinowski J."/>
            <person name="Ruckert C."/>
        </authorList>
    </citation>
    <scope>NUCLEOTIDE SEQUENCE</scope>
    <source>
        <strain evidence="14">JCM 3051</strain>
    </source>
</reference>
<dbReference type="RefSeq" id="WP_171108490.1">
    <property type="nucleotide sequence ID" value="NZ_BMPT01000009.1"/>
</dbReference>
<feature type="coiled-coil region" evidence="11">
    <location>
        <begin position="127"/>
        <end position="154"/>
    </location>
</feature>
<dbReference type="EMBL" id="BMPT01000009">
    <property type="protein sequence ID" value="GGM27826.1"/>
    <property type="molecule type" value="Genomic_DNA"/>
</dbReference>
<keyword evidence="4" id="KW-0597">Phosphoprotein</keyword>
<dbReference type="EC" id="2.7.13.3" evidence="3"/>
<evidence type="ECO:0000256" key="2">
    <source>
        <dbReference type="ARBA" id="ARBA00004236"/>
    </source>
</evidence>
<evidence type="ECO:0000256" key="4">
    <source>
        <dbReference type="ARBA" id="ARBA00022553"/>
    </source>
</evidence>
<feature type="transmembrane region" description="Helical" evidence="12">
    <location>
        <begin position="36"/>
        <end position="57"/>
    </location>
</feature>
<comment type="caution">
    <text evidence="14">The sequence shown here is derived from an EMBL/GenBank/DDBJ whole genome shotgun (WGS) entry which is preliminary data.</text>
</comment>
<dbReference type="SUPFAM" id="SSF47384">
    <property type="entry name" value="Homodimeric domain of signal transducing histidine kinase"/>
    <property type="match status" value="1"/>
</dbReference>
<evidence type="ECO:0000259" key="13">
    <source>
        <dbReference type="PROSITE" id="PS50109"/>
    </source>
</evidence>
<keyword evidence="12" id="KW-0812">Transmembrane</keyword>